<dbReference type="PATRIC" id="fig|1227455.4.peg.2674"/>
<dbReference type="EMBL" id="AOMD01000028">
    <property type="protein sequence ID" value="EMA43754.1"/>
    <property type="molecule type" value="Genomic_DNA"/>
</dbReference>
<accession>M0MGC9</accession>
<sequence length="70" mass="7533">MNMTVTDTPKDEGAYTLQRYNNQARSEMTLANGVPNDSWDAAIKPSDPIASVPADQTIIPESSSEMGCSL</sequence>
<proteinExistence type="predicted"/>
<dbReference type="STRING" id="1227455.C449_13082"/>
<evidence type="ECO:0000313" key="2">
    <source>
        <dbReference type="Proteomes" id="UP000011669"/>
    </source>
</evidence>
<evidence type="ECO:0000313" key="1">
    <source>
        <dbReference type="EMBL" id="EMA43754.1"/>
    </source>
</evidence>
<protein>
    <submittedName>
        <fullName evidence="1">Branched chain amino acid ABC transporter branched chain amino acid-binding protein</fullName>
    </submittedName>
</protein>
<reference evidence="1 2" key="1">
    <citation type="journal article" date="2014" name="PLoS Genet.">
        <title>Phylogenetically driven sequencing of extremely halophilic archaea reveals strategies for static and dynamic osmo-response.</title>
        <authorList>
            <person name="Becker E.A."/>
            <person name="Seitzer P.M."/>
            <person name="Tritt A."/>
            <person name="Larsen D."/>
            <person name="Krusor M."/>
            <person name="Yao A.I."/>
            <person name="Wu D."/>
            <person name="Madern D."/>
            <person name="Eisen J.A."/>
            <person name="Darling A.E."/>
            <person name="Facciotti M.T."/>
        </authorList>
    </citation>
    <scope>NUCLEOTIDE SEQUENCE [LARGE SCALE GENOMIC DNA]</scope>
    <source>
        <strain evidence="1 2">DSM 5350</strain>
    </source>
</reference>
<dbReference type="Proteomes" id="UP000011669">
    <property type="component" value="Unassembled WGS sequence"/>
</dbReference>
<comment type="caution">
    <text evidence="1">The sequence shown here is derived from an EMBL/GenBank/DDBJ whole genome shotgun (WGS) entry which is preliminary data.</text>
</comment>
<dbReference type="AlphaFoldDB" id="M0MGC9"/>
<gene>
    <name evidence="1" type="ORF">C449_13082</name>
</gene>
<name>M0MGC9_9EURY</name>
<dbReference type="InParanoid" id="M0MGC9"/>
<keyword evidence="2" id="KW-1185">Reference proteome</keyword>
<organism evidence="1 2">
    <name type="scientific">Halococcus saccharolyticus DSM 5350</name>
    <dbReference type="NCBI Taxonomy" id="1227455"/>
    <lineage>
        <taxon>Archaea</taxon>
        <taxon>Methanobacteriati</taxon>
        <taxon>Methanobacteriota</taxon>
        <taxon>Stenosarchaea group</taxon>
        <taxon>Halobacteria</taxon>
        <taxon>Halobacteriales</taxon>
        <taxon>Halococcaceae</taxon>
        <taxon>Halococcus</taxon>
    </lineage>
</organism>